<proteinExistence type="predicted"/>
<dbReference type="Proteomes" id="UP000501773">
    <property type="component" value="Segment"/>
</dbReference>
<evidence type="ECO:0000313" key="2">
    <source>
        <dbReference type="Proteomes" id="UP000501773"/>
    </source>
</evidence>
<accession>A0A6G9LMF2</accession>
<name>A0A6G9LMF2_9CAUD</name>
<protein>
    <submittedName>
        <fullName evidence="1">Uncharacterized protein</fullName>
    </submittedName>
</protein>
<sequence length="178" mass="20813">MVQMIQQKFFKGQTMEVVGALNDENYNIYLLHMGDFCQIVEELEYDKYLVQFENGKKYVLRGKCLSPSSFPFIDKSTIIIANNIGDFNNVKYDADKKAFCFELKHLVDIVYSTKDIQKLRSVGYTNFSTVINEKIFEICRQHGLENATMEEAAELFSYFMKKDYDRAIEKYGELHGIR</sequence>
<gene>
    <name evidence="1" type="ORF">nattely_4</name>
</gene>
<keyword evidence="2" id="KW-1185">Reference proteome</keyword>
<reference evidence="2" key="1">
    <citation type="submission" date="2020-02" db="EMBL/GenBank/DDBJ databases">
        <authorList>
            <person name="Olsen N.S."/>
            <person name="Forero-Junco L."/>
            <person name="Kot W."/>
            <person name="Hansen L.H."/>
        </authorList>
    </citation>
    <scope>NUCLEOTIDE SEQUENCE [LARGE SCALE GENOMIC DNA]</scope>
</reference>
<dbReference type="EMBL" id="MT119360">
    <property type="protein sequence ID" value="QIQ66171.1"/>
    <property type="molecule type" value="Genomic_DNA"/>
</dbReference>
<organism evidence="1 2">
    <name type="scientific">Enterococcus phage nattely</name>
    <dbReference type="NCBI Taxonomy" id="2719593"/>
    <lineage>
        <taxon>Viruses</taxon>
        <taxon>Duplodnaviria</taxon>
        <taxon>Heunggongvirae</taxon>
        <taxon>Uroviricota</taxon>
        <taxon>Caudoviricetes</taxon>
        <taxon>Andrewesvirinae</taxon>
        <taxon>Vipetofemvirus</taxon>
        <taxon>Vipetofemvirus nattely</taxon>
    </lineage>
</organism>
<evidence type="ECO:0000313" key="1">
    <source>
        <dbReference type="EMBL" id="QIQ66171.1"/>
    </source>
</evidence>